<keyword evidence="4 8" id="KW-0547">Nucleotide-binding</keyword>
<evidence type="ECO:0000259" key="10">
    <source>
        <dbReference type="Pfam" id="PF00370"/>
    </source>
</evidence>
<dbReference type="InterPro" id="IPR018483">
    <property type="entry name" value="Carb_kinase_FGGY_CS"/>
</dbReference>
<dbReference type="AlphaFoldDB" id="A0A4P7Y8F7"/>
<evidence type="ECO:0000313" key="13">
    <source>
        <dbReference type="Proteomes" id="UP000298274"/>
    </source>
</evidence>
<reference evidence="13" key="1">
    <citation type="submission" date="2019-04" db="EMBL/GenBank/DDBJ databases">
        <title>Complete genome sequence of Pseudomonas veronii strain PVy, a versatile degrader capable of using multiple contaminants as sole carbon sources.</title>
        <authorList>
            <person name="Lopez-Echartea E."/>
            <person name="Ridl J."/>
            <person name="Pajer P."/>
            <person name="Strejcek M."/>
            <person name="Suman J."/>
            <person name="Uhlik O."/>
        </authorList>
    </citation>
    <scope>NUCLEOTIDE SEQUENCE [LARGE SCALE GENOMIC DNA]</scope>
    <source>
        <strain evidence="13">Pvy</strain>
    </source>
</reference>
<dbReference type="InterPro" id="IPR018484">
    <property type="entry name" value="FGGY_N"/>
</dbReference>
<dbReference type="InterPro" id="IPR043129">
    <property type="entry name" value="ATPase_NBD"/>
</dbReference>
<feature type="domain" description="Carbohydrate kinase FGGY C-terminal" evidence="11">
    <location>
        <begin position="249"/>
        <end position="438"/>
    </location>
</feature>
<dbReference type="PANTHER" id="PTHR43095:SF6">
    <property type="entry name" value="XYLULOSE KINASE"/>
    <property type="match status" value="1"/>
</dbReference>
<feature type="active site" description="Proton acceptor" evidence="8">
    <location>
        <position position="232"/>
    </location>
</feature>
<dbReference type="PROSITE" id="PS00933">
    <property type="entry name" value="FGGY_KINASES_1"/>
    <property type="match status" value="1"/>
</dbReference>
<comment type="similarity">
    <text evidence="1 8 9">Belongs to the FGGY kinase family.</text>
</comment>
<dbReference type="EMBL" id="CP039631">
    <property type="protein sequence ID" value="QCG67544.1"/>
    <property type="molecule type" value="Genomic_DNA"/>
</dbReference>
<comment type="catalytic activity">
    <reaction evidence="8 9">
        <text>D-xylulose + ATP = D-xylulose 5-phosphate + ADP + H(+)</text>
        <dbReference type="Rhea" id="RHEA:10964"/>
        <dbReference type="ChEBI" id="CHEBI:15378"/>
        <dbReference type="ChEBI" id="CHEBI:17140"/>
        <dbReference type="ChEBI" id="CHEBI:30616"/>
        <dbReference type="ChEBI" id="CHEBI:57737"/>
        <dbReference type="ChEBI" id="CHEBI:456216"/>
        <dbReference type="EC" id="2.7.1.17"/>
    </reaction>
</comment>
<keyword evidence="7 8" id="KW-0119">Carbohydrate metabolism</keyword>
<keyword evidence="5 8" id="KW-0418">Kinase</keyword>
<dbReference type="Proteomes" id="UP000298274">
    <property type="component" value="Chromosome"/>
</dbReference>
<dbReference type="PIRSF" id="PIRSF000538">
    <property type="entry name" value="GlpK"/>
    <property type="match status" value="1"/>
</dbReference>
<dbReference type="Pfam" id="PF00370">
    <property type="entry name" value="FGGY_N"/>
    <property type="match status" value="1"/>
</dbReference>
<comment type="function">
    <text evidence="8">Catalyzes the phosphorylation of D-xylulose to D-xylulose 5-phosphate.</text>
</comment>
<evidence type="ECO:0000256" key="3">
    <source>
        <dbReference type="ARBA" id="ARBA00022679"/>
    </source>
</evidence>
<keyword evidence="6 8" id="KW-0067">ATP-binding</keyword>
<dbReference type="InterPro" id="IPR050406">
    <property type="entry name" value="FGGY_Carb_Kinase"/>
</dbReference>
<evidence type="ECO:0000259" key="11">
    <source>
        <dbReference type="Pfam" id="PF02782"/>
    </source>
</evidence>
<dbReference type="Gene3D" id="3.30.420.40">
    <property type="match status" value="2"/>
</dbReference>
<dbReference type="NCBIfam" id="TIGR01312">
    <property type="entry name" value="XylB"/>
    <property type="match status" value="1"/>
</dbReference>
<dbReference type="Pfam" id="PF02782">
    <property type="entry name" value="FGGY_C"/>
    <property type="match status" value="1"/>
</dbReference>
<feature type="site" description="Important for activity" evidence="8">
    <location>
        <position position="10"/>
    </location>
</feature>
<feature type="domain" description="Carbohydrate kinase FGGY N-terminal" evidence="10">
    <location>
        <begin position="6"/>
        <end position="239"/>
    </location>
</feature>
<dbReference type="InterPro" id="IPR018485">
    <property type="entry name" value="FGGY_C"/>
</dbReference>
<dbReference type="InterPro" id="IPR000577">
    <property type="entry name" value="Carb_kinase_FGGY"/>
</dbReference>
<dbReference type="GO" id="GO:0004856">
    <property type="term" value="F:D-xylulokinase activity"/>
    <property type="evidence" value="ECO:0007669"/>
    <property type="project" value="UniProtKB-UniRule"/>
</dbReference>
<organism evidence="12 13">
    <name type="scientific">Pseudomonas veronii</name>
    <dbReference type="NCBI Taxonomy" id="76761"/>
    <lineage>
        <taxon>Bacteria</taxon>
        <taxon>Pseudomonadati</taxon>
        <taxon>Pseudomonadota</taxon>
        <taxon>Gammaproteobacteria</taxon>
        <taxon>Pseudomonadales</taxon>
        <taxon>Pseudomonadaceae</taxon>
        <taxon>Pseudomonas</taxon>
    </lineage>
</organism>
<dbReference type="InterPro" id="IPR006000">
    <property type="entry name" value="Xylulokinase"/>
</dbReference>
<keyword evidence="3 8" id="KW-0808">Transferase</keyword>
<feature type="binding site" evidence="8">
    <location>
        <begin position="81"/>
        <end position="82"/>
    </location>
    <ligand>
        <name>substrate</name>
    </ligand>
</feature>
<dbReference type="EC" id="2.7.1.17" evidence="8 9"/>
<protein>
    <recommendedName>
        <fullName evidence="8 9">Xylulose kinase</fullName>
        <shortName evidence="8 9">Xylulokinase</shortName>
        <ecNumber evidence="8 9">2.7.1.17</ecNumber>
    </recommendedName>
</protein>
<dbReference type="SUPFAM" id="SSF53067">
    <property type="entry name" value="Actin-like ATPase domain"/>
    <property type="match status" value="2"/>
</dbReference>
<name>A0A4P7Y8F7_PSEVE</name>
<accession>A0A4P7Y8F7</accession>
<sequence length="506" mass="54038">MNTAVSLGIDLGTSELKAILMDASGAVLAQAGVRLSVSRRHPGWSEQAPQDWWQACLQALDVLRAHESFARVACIGLSGQMHGAVLLGDDDRVLYPAILWDDSRAVAEAAQLGPGFADVTGSLPMAGLTAPKLLWLQRHEPEVFKAIDCVLSPKDYLRLRLSGERVSDMSDAAGTLWLDVANRQWFSPMLRATGLALEQMPRLVEGGAASACLTARELGLRAEVVIAGGGGDNPVAAVGIGAINAGDGFITLGTSAAIVAITDHAAGNPASAVHSFCHALPDRWYTMGAMLAGASCLRWVTRLTGMPDEQALLDQVQAQLPIGQSVPLDTPLFLPYLAGERTPHNDPLLRGGFMNLGHDCTPAMLGYAVMEGVGFGLLDALRAVQSSGADVTACALVGGGARSEYWAQLLANILQREIFTLHGSELSACIGAAKLGFWPSGRARRCSRRACRSRRGMYRTWRNSRYWRRVIASFRGCWARPRLCTTDLIRPCGKELAPDSGVSVTA</sequence>
<dbReference type="GO" id="GO:0005998">
    <property type="term" value="P:xylulose catabolic process"/>
    <property type="evidence" value="ECO:0007669"/>
    <property type="project" value="UniProtKB-UniRule"/>
</dbReference>
<dbReference type="CDD" id="cd07808">
    <property type="entry name" value="ASKHA_NBD_FGGY_EcXK-like"/>
    <property type="match status" value="1"/>
</dbReference>
<evidence type="ECO:0000256" key="9">
    <source>
        <dbReference type="RuleBase" id="RU364073"/>
    </source>
</evidence>
<evidence type="ECO:0000256" key="5">
    <source>
        <dbReference type="ARBA" id="ARBA00022777"/>
    </source>
</evidence>
<dbReference type="GO" id="GO:0042732">
    <property type="term" value="P:D-xylose metabolic process"/>
    <property type="evidence" value="ECO:0007669"/>
    <property type="project" value="UniProtKB-KW"/>
</dbReference>
<evidence type="ECO:0000256" key="2">
    <source>
        <dbReference type="ARBA" id="ARBA00022629"/>
    </source>
</evidence>
<dbReference type="PANTHER" id="PTHR43095">
    <property type="entry name" value="SUGAR KINASE"/>
    <property type="match status" value="1"/>
</dbReference>
<proteinExistence type="inferred from homology"/>
<dbReference type="GO" id="GO:0005524">
    <property type="term" value="F:ATP binding"/>
    <property type="evidence" value="ECO:0007669"/>
    <property type="project" value="UniProtKB-UniRule"/>
</dbReference>
<dbReference type="HAMAP" id="MF_02220">
    <property type="entry name" value="XylB"/>
    <property type="match status" value="1"/>
</dbReference>
<evidence type="ECO:0000256" key="8">
    <source>
        <dbReference type="HAMAP-Rule" id="MF_02220"/>
    </source>
</evidence>
<gene>
    <name evidence="8 9 12" type="primary">xylB</name>
    <name evidence="12" type="ORF">E4167_24945</name>
</gene>
<evidence type="ECO:0000256" key="6">
    <source>
        <dbReference type="ARBA" id="ARBA00022840"/>
    </source>
</evidence>
<evidence type="ECO:0000313" key="12">
    <source>
        <dbReference type="EMBL" id="QCG67544.1"/>
    </source>
</evidence>
<evidence type="ECO:0000256" key="4">
    <source>
        <dbReference type="ARBA" id="ARBA00022741"/>
    </source>
</evidence>
<keyword evidence="2 8" id="KW-0859">Xylose metabolism</keyword>
<evidence type="ECO:0000256" key="1">
    <source>
        <dbReference type="ARBA" id="ARBA00009156"/>
    </source>
</evidence>
<evidence type="ECO:0000256" key="7">
    <source>
        <dbReference type="ARBA" id="ARBA00023277"/>
    </source>
</evidence>